<evidence type="ECO:0000256" key="2">
    <source>
        <dbReference type="ARBA" id="ARBA00023002"/>
    </source>
</evidence>
<accession>A0A7R9Q822</accession>
<dbReference type="PRINTS" id="PR00081">
    <property type="entry name" value="GDHRDH"/>
</dbReference>
<dbReference type="InterPro" id="IPR051468">
    <property type="entry name" value="Fungal_SecMetab_SDRs"/>
</dbReference>
<evidence type="ECO:0000313" key="5">
    <source>
        <dbReference type="Proteomes" id="UP000759131"/>
    </source>
</evidence>
<dbReference type="AlphaFoldDB" id="A0A7R9Q822"/>
<dbReference type="GO" id="GO:0004090">
    <property type="term" value="F:carbonyl reductase (NADPH) activity"/>
    <property type="evidence" value="ECO:0007669"/>
    <property type="project" value="TreeGrafter"/>
</dbReference>
<proteinExistence type="inferred from homology"/>
<evidence type="ECO:0000256" key="1">
    <source>
        <dbReference type="ARBA" id="ARBA00022857"/>
    </source>
</evidence>
<dbReference type="PRINTS" id="PR00080">
    <property type="entry name" value="SDRFAMILY"/>
</dbReference>
<dbReference type="EMBL" id="CAJPIZ010014702">
    <property type="protein sequence ID" value="CAG2114896.1"/>
    <property type="molecule type" value="Genomic_DNA"/>
</dbReference>
<name>A0A7R9Q822_9ACAR</name>
<organism evidence="4">
    <name type="scientific">Medioppia subpectinata</name>
    <dbReference type="NCBI Taxonomy" id="1979941"/>
    <lineage>
        <taxon>Eukaryota</taxon>
        <taxon>Metazoa</taxon>
        <taxon>Ecdysozoa</taxon>
        <taxon>Arthropoda</taxon>
        <taxon>Chelicerata</taxon>
        <taxon>Arachnida</taxon>
        <taxon>Acari</taxon>
        <taxon>Acariformes</taxon>
        <taxon>Sarcoptiformes</taxon>
        <taxon>Oribatida</taxon>
        <taxon>Brachypylina</taxon>
        <taxon>Oppioidea</taxon>
        <taxon>Oppiidae</taxon>
        <taxon>Medioppia</taxon>
    </lineage>
</organism>
<keyword evidence="5" id="KW-1185">Reference proteome</keyword>
<feature type="non-terminal residue" evidence="4">
    <location>
        <position position="399"/>
    </location>
</feature>
<dbReference type="PANTHER" id="PTHR43544">
    <property type="entry name" value="SHORT-CHAIN DEHYDROGENASE/REDUCTASE"/>
    <property type="match status" value="1"/>
</dbReference>
<evidence type="ECO:0000313" key="4">
    <source>
        <dbReference type="EMBL" id="CAD7634466.1"/>
    </source>
</evidence>
<keyword evidence="1" id="KW-0521">NADP</keyword>
<dbReference type="Pfam" id="PF00106">
    <property type="entry name" value="adh_short"/>
    <property type="match status" value="2"/>
</dbReference>
<dbReference type="EMBL" id="OC869277">
    <property type="protein sequence ID" value="CAD7634466.1"/>
    <property type="molecule type" value="Genomic_DNA"/>
</dbReference>
<protein>
    <submittedName>
        <fullName evidence="4">Uncharacterized protein</fullName>
    </submittedName>
</protein>
<dbReference type="PANTHER" id="PTHR43544:SF7">
    <property type="entry name" value="NADB-LER2"/>
    <property type="match status" value="1"/>
</dbReference>
<evidence type="ECO:0000256" key="3">
    <source>
        <dbReference type="RuleBase" id="RU000363"/>
    </source>
</evidence>
<dbReference type="OrthoDB" id="6877434at2759"/>
<dbReference type="SUPFAM" id="SSF51735">
    <property type="entry name" value="NAD(P)-binding Rossmann-fold domains"/>
    <property type="match status" value="2"/>
</dbReference>
<dbReference type="Gene3D" id="3.40.50.720">
    <property type="entry name" value="NAD(P)-binding Rossmann-like Domain"/>
    <property type="match status" value="2"/>
</dbReference>
<dbReference type="Proteomes" id="UP000759131">
    <property type="component" value="Unassembled WGS sequence"/>
</dbReference>
<comment type="similarity">
    <text evidence="3">Belongs to the short-chain dehydrogenases/reductases (SDR) family.</text>
</comment>
<gene>
    <name evidence="4" type="ORF">OSB1V03_LOCUS14862</name>
</gene>
<reference evidence="4" key="1">
    <citation type="submission" date="2020-11" db="EMBL/GenBank/DDBJ databases">
        <authorList>
            <person name="Tran Van P."/>
        </authorList>
    </citation>
    <scope>NUCLEOTIDE SEQUENCE</scope>
</reference>
<dbReference type="InterPro" id="IPR002347">
    <property type="entry name" value="SDR_fam"/>
</dbReference>
<sequence length="399" mass="42509">SFDGFAKQVADIVGDRGLDTLINNAGILLRNTLNDVTADAMLTNFEVNSVSPLILTKALLPVLKQSGATKRKTSVVNISSYLGSIGEAHKFGPALYYPYCTSKAAQNMITKCLSVDLAPHGIIAVAVHPGHVQTDMGGPRGAINVETSVNGILNVLNKLTDTDAGKLIGYDGTSVLITGANRGIGLGLVTALLAKPNGGPKHVIATTRQATNPALDELRDQHLNLHVLQLDGTDYKSFDGFAKQVADIVGDRGLDTLINNAVTADDMVTNFKVNSVSPLMLTKALLPVLKQSGATKRKTIVVNMSSIGGSITVAPNLLPSMYYPYCPSKAALNMITKCLSIDLASHAIMAVAIHPGSVQRDVDDTDGTIPMETIFTSMKSYKHFSNQDYPIFVVPMMRF</sequence>
<dbReference type="GO" id="GO:0005737">
    <property type="term" value="C:cytoplasm"/>
    <property type="evidence" value="ECO:0007669"/>
    <property type="project" value="TreeGrafter"/>
</dbReference>
<keyword evidence="2" id="KW-0560">Oxidoreductase</keyword>
<dbReference type="InterPro" id="IPR036291">
    <property type="entry name" value="NAD(P)-bd_dom_sf"/>
</dbReference>